<reference evidence="1" key="1">
    <citation type="submission" date="2022-08" db="EMBL/GenBank/DDBJ databases">
        <title>Genome Sequence of Lecanicillium fungicola.</title>
        <authorList>
            <person name="Buettner E."/>
        </authorList>
    </citation>
    <scope>NUCLEOTIDE SEQUENCE</scope>
    <source>
        <strain evidence="1">Babe33</strain>
    </source>
</reference>
<keyword evidence="2" id="KW-1185">Reference proteome</keyword>
<evidence type="ECO:0000313" key="1">
    <source>
        <dbReference type="EMBL" id="KAJ2977973.1"/>
    </source>
</evidence>
<proteinExistence type="predicted"/>
<name>A0ACC1NHZ9_9HYPO</name>
<evidence type="ECO:0000313" key="2">
    <source>
        <dbReference type="Proteomes" id="UP001143910"/>
    </source>
</evidence>
<sequence length="244" mass="26494">MIPGSQLGLNIPDMPQGSEFENLGTTVEVVAQGGNMSFRGIQYSLKQFHFHLPSEHLDNGGSMAMEMHMVWQGPAAEVAVIGTFIDLEEGNAVKAQVAERRLLHREARLTARESQEKETKDNLPLPGIEKSFFHVNAPKTAATRSSTLLETVLGSVEQISTPGTVTKTPALVMSELVNTLVSGTFRTYEGSLTTPPCSEGVRWLVSDQTLTIKAATYVKSRSVIGFNARFPQNRPGEPNVLAGN</sequence>
<dbReference type="Proteomes" id="UP001143910">
    <property type="component" value="Unassembled WGS sequence"/>
</dbReference>
<organism evidence="1 2">
    <name type="scientific">Zarea fungicola</name>
    <dbReference type="NCBI Taxonomy" id="93591"/>
    <lineage>
        <taxon>Eukaryota</taxon>
        <taxon>Fungi</taxon>
        <taxon>Dikarya</taxon>
        <taxon>Ascomycota</taxon>
        <taxon>Pezizomycotina</taxon>
        <taxon>Sordariomycetes</taxon>
        <taxon>Hypocreomycetidae</taxon>
        <taxon>Hypocreales</taxon>
        <taxon>Cordycipitaceae</taxon>
        <taxon>Zarea</taxon>
    </lineage>
</organism>
<protein>
    <submittedName>
        <fullName evidence="1">Uncharacterized protein</fullName>
    </submittedName>
</protein>
<dbReference type="EMBL" id="JANJQO010000420">
    <property type="protein sequence ID" value="KAJ2977973.1"/>
    <property type="molecule type" value="Genomic_DNA"/>
</dbReference>
<accession>A0ACC1NHZ9</accession>
<comment type="caution">
    <text evidence="1">The sequence shown here is derived from an EMBL/GenBank/DDBJ whole genome shotgun (WGS) entry which is preliminary data.</text>
</comment>
<gene>
    <name evidence="1" type="ORF">NQ176_g4075</name>
</gene>